<reference evidence="2" key="1">
    <citation type="submission" date="2021-12" db="EMBL/GenBank/DDBJ databases">
        <title>Prjna785345.</title>
        <authorList>
            <person name="Rujirawat T."/>
            <person name="Krajaejun T."/>
        </authorList>
    </citation>
    <scope>NUCLEOTIDE SEQUENCE</scope>
    <source>
        <strain evidence="2">Pi057C3</strain>
    </source>
</reference>
<keyword evidence="1" id="KW-1133">Transmembrane helix</keyword>
<dbReference type="PANTHER" id="PTHR33802:SF2">
    <property type="entry name" value="EF-HAND DOMAIN-CONTAINING PROTEIN"/>
    <property type="match status" value="1"/>
</dbReference>
<keyword evidence="1" id="KW-0472">Membrane</keyword>
<evidence type="ECO:0000313" key="2">
    <source>
        <dbReference type="EMBL" id="KAJ0396735.1"/>
    </source>
</evidence>
<evidence type="ECO:0000313" key="3">
    <source>
        <dbReference type="Proteomes" id="UP001209570"/>
    </source>
</evidence>
<feature type="transmembrane region" description="Helical" evidence="1">
    <location>
        <begin position="55"/>
        <end position="76"/>
    </location>
</feature>
<gene>
    <name evidence="2" type="ORF">P43SY_009690</name>
</gene>
<evidence type="ECO:0000256" key="1">
    <source>
        <dbReference type="SAM" id="Phobius"/>
    </source>
</evidence>
<dbReference type="AlphaFoldDB" id="A0AAD5LXC8"/>
<keyword evidence="1" id="KW-0812">Transmembrane</keyword>
<dbReference type="Proteomes" id="UP001209570">
    <property type="component" value="Unassembled WGS sequence"/>
</dbReference>
<comment type="caution">
    <text evidence="2">The sequence shown here is derived from an EMBL/GenBank/DDBJ whole genome shotgun (WGS) entry which is preliminary data.</text>
</comment>
<sequence length="291" mass="31844">MAMRPTMRWLRYVNAALYVAQRLLNSSLSRGVGPASRRHETLITPARFAFSIWRLIYALLSVAVIVDCFCPVLSVFSFIDDPLRLLFTLTCVANMAWTLAFPHDYVHVATAVLAVQWVALALLFAQIIATRREYGFNVARYVCSELGLVIYFAWSTAATLISVAVSTQEILGGFLPGAFYVALLSALTVATICIVVFAGDIAFAVVAVWALAAVALKDVPGLDDATQQVSLGVRAGATQSAAIITAFIAIAIARKTYKRFLRPKRQRHELSERALPLLHEKTLSVDYGSTV</sequence>
<proteinExistence type="predicted"/>
<feature type="transmembrane region" description="Helical" evidence="1">
    <location>
        <begin position="194"/>
        <end position="216"/>
    </location>
</feature>
<accession>A0AAD5LXC8</accession>
<feature type="transmembrane region" description="Helical" evidence="1">
    <location>
        <begin position="170"/>
        <end position="187"/>
    </location>
</feature>
<evidence type="ECO:0008006" key="4">
    <source>
        <dbReference type="Google" id="ProtNLM"/>
    </source>
</evidence>
<keyword evidence="3" id="KW-1185">Reference proteome</keyword>
<feature type="transmembrane region" description="Helical" evidence="1">
    <location>
        <begin position="236"/>
        <end position="257"/>
    </location>
</feature>
<dbReference type="EMBL" id="JAKCXM010000281">
    <property type="protein sequence ID" value="KAJ0396735.1"/>
    <property type="molecule type" value="Genomic_DNA"/>
</dbReference>
<name>A0AAD5LXC8_PYTIN</name>
<feature type="transmembrane region" description="Helical" evidence="1">
    <location>
        <begin position="141"/>
        <end position="164"/>
    </location>
</feature>
<feature type="transmembrane region" description="Helical" evidence="1">
    <location>
        <begin position="106"/>
        <end position="129"/>
    </location>
</feature>
<organism evidence="2 3">
    <name type="scientific">Pythium insidiosum</name>
    <name type="common">Pythiosis disease agent</name>
    <dbReference type="NCBI Taxonomy" id="114742"/>
    <lineage>
        <taxon>Eukaryota</taxon>
        <taxon>Sar</taxon>
        <taxon>Stramenopiles</taxon>
        <taxon>Oomycota</taxon>
        <taxon>Peronosporomycetes</taxon>
        <taxon>Pythiales</taxon>
        <taxon>Pythiaceae</taxon>
        <taxon>Pythium</taxon>
    </lineage>
</organism>
<protein>
    <recommendedName>
        <fullName evidence="4">Transmembrane protein</fullName>
    </recommendedName>
</protein>
<dbReference type="PANTHER" id="PTHR33802">
    <property type="entry name" value="SI:CH211-161H7.5-RELATED"/>
    <property type="match status" value="1"/>
</dbReference>